<name>A0ACB7ZIW8_9ERIC</name>
<comment type="caution">
    <text evidence="1">The sequence shown here is derived from an EMBL/GenBank/DDBJ whole genome shotgun (WGS) entry which is preliminary data.</text>
</comment>
<evidence type="ECO:0000313" key="2">
    <source>
        <dbReference type="Proteomes" id="UP000828048"/>
    </source>
</evidence>
<evidence type="ECO:0000313" key="1">
    <source>
        <dbReference type="EMBL" id="KAH7865921.1"/>
    </source>
</evidence>
<proteinExistence type="predicted"/>
<sequence length="409" mass="45928">MFKQPPSRNHRSKGFKVKRFLHISVLFAICFWLVYQVKHSHDKKKTFGESNGKISTTTHINDEIVNFGRKGLHPRFEEMTMDNDKHDEEEAEEEETGGGEQEDNKHEEEEQDPEQEEDKEDEGRGGGDDEIDERDQEKSEVEVEHEEDLIDEGKEREEGDEKEIEEKDVEDKDSQDETENHDGGSRNAHEAREEQYRADDASSAVTHETESANTENERGKTENSSENTEMNIQEVDNEVNNGEEMTIGQNTADNSVLSSTMTMESNSNISMEQDTESGNSSVEIGTEAKNAVGDHSSSASNNSNFDSNVVTSNDNENAEVATVDTNFSTTSGEDIDATQNEKSAVGNETNEKDESSDSFKTENLDEFHQDLVDFSDSNIQLEEKDVRTDLDTLPEIRTEGSDNEDAAAE</sequence>
<protein>
    <submittedName>
        <fullName evidence="1">Uncharacterized protein</fullName>
    </submittedName>
</protein>
<keyword evidence="2" id="KW-1185">Reference proteome</keyword>
<dbReference type="Proteomes" id="UP000828048">
    <property type="component" value="Chromosome 9"/>
</dbReference>
<gene>
    <name evidence="1" type="ORF">Vadar_013164</name>
</gene>
<accession>A0ACB7ZIW8</accession>
<reference evidence="1 2" key="1">
    <citation type="journal article" date="2021" name="Hortic Res">
        <title>High-quality reference genome and annotation aids understanding of berry development for evergreen blueberry (Vaccinium darrowii).</title>
        <authorList>
            <person name="Yu J."/>
            <person name="Hulse-Kemp A.M."/>
            <person name="Babiker E."/>
            <person name="Staton M."/>
        </authorList>
    </citation>
    <scope>NUCLEOTIDE SEQUENCE [LARGE SCALE GENOMIC DNA]</scope>
    <source>
        <strain evidence="2">cv. NJ 8807/NJ 8810</strain>
        <tissue evidence="1">Young leaf</tissue>
    </source>
</reference>
<organism evidence="1 2">
    <name type="scientific">Vaccinium darrowii</name>
    <dbReference type="NCBI Taxonomy" id="229202"/>
    <lineage>
        <taxon>Eukaryota</taxon>
        <taxon>Viridiplantae</taxon>
        <taxon>Streptophyta</taxon>
        <taxon>Embryophyta</taxon>
        <taxon>Tracheophyta</taxon>
        <taxon>Spermatophyta</taxon>
        <taxon>Magnoliopsida</taxon>
        <taxon>eudicotyledons</taxon>
        <taxon>Gunneridae</taxon>
        <taxon>Pentapetalae</taxon>
        <taxon>asterids</taxon>
        <taxon>Ericales</taxon>
        <taxon>Ericaceae</taxon>
        <taxon>Vaccinioideae</taxon>
        <taxon>Vaccinieae</taxon>
        <taxon>Vaccinium</taxon>
    </lineage>
</organism>
<dbReference type="EMBL" id="CM037159">
    <property type="protein sequence ID" value="KAH7865921.1"/>
    <property type="molecule type" value="Genomic_DNA"/>
</dbReference>